<dbReference type="EMBL" id="MU854386">
    <property type="protein sequence ID" value="KAK4040019.1"/>
    <property type="molecule type" value="Genomic_DNA"/>
</dbReference>
<accession>A0AAN6PJ81</accession>
<proteinExistence type="predicted"/>
<keyword evidence="1" id="KW-0472">Membrane</keyword>
<organism evidence="2 3">
    <name type="scientific">Parachaetomium inaequale</name>
    <dbReference type="NCBI Taxonomy" id="2588326"/>
    <lineage>
        <taxon>Eukaryota</taxon>
        <taxon>Fungi</taxon>
        <taxon>Dikarya</taxon>
        <taxon>Ascomycota</taxon>
        <taxon>Pezizomycotina</taxon>
        <taxon>Sordariomycetes</taxon>
        <taxon>Sordariomycetidae</taxon>
        <taxon>Sordariales</taxon>
        <taxon>Chaetomiaceae</taxon>
        <taxon>Parachaetomium</taxon>
    </lineage>
</organism>
<keyword evidence="3" id="KW-1185">Reference proteome</keyword>
<sequence>MGGTDTHDIPMPDIPVYVYVVSGLLVGSLVGTQLLGMWLTGFRKPVPVRGAFDPLTGKVMG</sequence>
<evidence type="ECO:0000313" key="3">
    <source>
        <dbReference type="Proteomes" id="UP001303115"/>
    </source>
</evidence>
<evidence type="ECO:0000313" key="2">
    <source>
        <dbReference type="EMBL" id="KAK4040019.1"/>
    </source>
</evidence>
<comment type="caution">
    <text evidence="2">The sequence shown here is derived from an EMBL/GenBank/DDBJ whole genome shotgun (WGS) entry which is preliminary data.</text>
</comment>
<feature type="transmembrane region" description="Helical" evidence="1">
    <location>
        <begin position="16"/>
        <end position="39"/>
    </location>
</feature>
<protein>
    <submittedName>
        <fullName evidence="2">Uncharacterized protein</fullName>
    </submittedName>
</protein>
<gene>
    <name evidence="2" type="ORF">C8A01DRAFT_35986</name>
</gene>
<keyword evidence="1" id="KW-1133">Transmembrane helix</keyword>
<name>A0AAN6PJ81_9PEZI</name>
<dbReference type="Proteomes" id="UP001303115">
    <property type="component" value="Unassembled WGS sequence"/>
</dbReference>
<keyword evidence="1" id="KW-0812">Transmembrane</keyword>
<reference evidence="3" key="1">
    <citation type="journal article" date="2023" name="Mol. Phylogenet. Evol.">
        <title>Genome-scale phylogeny and comparative genomics of the fungal order Sordariales.</title>
        <authorList>
            <person name="Hensen N."/>
            <person name="Bonometti L."/>
            <person name="Westerberg I."/>
            <person name="Brannstrom I.O."/>
            <person name="Guillou S."/>
            <person name="Cros-Aarteil S."/>
            <person name="Calhoun S."/>
            <person name="Haridas S."/>
            <person name="Kuo A."/>
            <person name="Mondo S."/>
            <person name="Pangilinan J."/>
            <person name="Riley R."/>
            <person name="LaButti K."/>
            <person name="Andreopoulos B."/>
            <person name="Lipzen A."/>
            <person name="Chen C."/>
            <person name="Yan M."/>
            <person name="Daum C."/>
            <person name="Ng V."/>
            <person name="Clum A."/>
            <person name="Steindorff A."/>
            <person name="Ohm R.A."/>
            <person name="Martin F."/>
            <person name="Silar P."/>
            <person name="Natvig D.O."/>
            <person name="Lalanne C."/>
            <person name="Gautier V."/>
            <person name="Ament-Velasquez S.L."/>
            <person name="Kruys A."/>
            <person name="Hutchinson M.I."/>
            <person name="Powell A.J."/>
            <person name="Barry K."/>
            <person name="Miller A.N."/>
            <person name="Grigoriev I.V."/>
            <person name="Debuchy R."/>
            <person name="Gladieux P."/>
            <person name="Hiltunen Thoren M."/>
            <person name="Johannesson H."/>
        </authorList>
    </citation>
    <scope>NUCLEOTIDE SEQUENCE [LARGE SCALE GENOMIC DNA]</scope>
    <source>
        <strain evidence="3">CBS 284.82</strain>
    </source>
</reference>
<evidence type="ECO:0000256" key="1">
    <source>
        <dbReference type="SAM" id="Phobius"/>
    </source>
</evidence>
<dbReference type="AlphaFoldDB" id="A0AAN6PJ81"/>